<keyword evidence="3" id="KW-1185">Reference proteome</keyword>
<comment type="caution">
    <text evidence="2">The sequence shown here is derived from an EMBL/GenBank/DDBJ whole genome shotgun (WGS) entry which is preliminary data.</text>
</comment>
<dbReference type="EMBL" id="NHMP01000001">
    <property type="protein sequence ID" value="OXE50842.1"/>
    <property type="molecule type" value="Genomic_DNA"/>
</dbReference>
<keyword evidence="1" id="KW-1133">Transmembrane helix</keyword>
<evidence type="ECO:0008006" key="4">
    <source>
        <dbReference type="Google" id="ProtNLM"/>
    </source>
</evidence>
<evidence type="ECO:0000256" key="1">
    <source>
        <dbReference type="SAM" id="Phobius"/>
    </source>
</evidence>
<keyword evidence="1" id="KW-0472">Membrane</keyword>
<gene>
    <name evidence="2" type="ORF">ADH67_00630</name>
</gene>
<sequence>MPTKNPAVWSDFLTAIGQITAILILVCALAGPAQQYSKGEKMFNLFHYLAEVVTSMVAGFIVYLLLRVTEIHEEWIAAFSGLGAYFGNRIMNLLYRFMVGKLKIAFYENTDKKLESLEVGGKDDRKN</sequence>
<organism evidence="2 3">
    <name type="scientific">Turicimonas muris</name>
    <dbReference type="NCBI Taxonomy" id="1796652"/>
    <lineage>
        <taxon>Bacteria</taxon>
        <taxon>Pseudomonadati</taxon>
        <taxon>Pseudomonadota</taxon>
        <taxon>Betaproteobacteria</taxon>
        <taxon>Burkholderiales</taxon>
        <taxon>Sutterellaceae</taxon>
        <taxon>Turicimonas</taxon>
    </lineage>
</organism>
<dbReference type="InterPro" id="IPR032126">
    <property type="entry name" value="LydA_holin"/>
</dbReference>
<protein>
    <recommendedName>
        <fullName evidence="4">Holin</fullName>
    </recommendedName>
</protein>
<feature type="transmembrane region" description="Helical" evidence="1">
    <location>
        <begin position="12"/>
        <end position="33"/>
    </location>
</feature>
<accession>A0A227KQU5</accession>
<dbReference type="AlphaFoldDB" id="A0A227KQU5"/>
<dbReference type="Pfam" id="PF16083">
    <property type="entry name" value="Phage_holin_3_3"/>
    <property type="match status" value="1"/>
</dbReference>
<feature type="transmembrane region" description="Helical" evidence="1">
    <location>
        <begin position="45"/>
        <end position="69"/>
    </location>
</feature>
<evidence type="ECO:0000313" key="3">
    <source>
        <dbReference type="Proteomes" id="UP000214610"/>
    </source>
</evidence>
<dbReference type="RefSeq" id="WP_066590702.1">
    <property type="nucleotide sequence ID" value="NZ_CP065313.1"/>
</dbReference>
<dbReference type="Proteomes" id="UP000214610">
    <property type="component" value="Unassembled WGS sequence"/>
</dbReference>
<name>A0A227KQU5_9BURK</name>
<proteinExistence type="predicted"/>
<dbReference type="GeneID" id="78363028"/>
<reference evidence="3" key="1">
    <citation type="submission" date="2017-05" db="EMBL/GenBank/DDBJ databases">
        <title>Improved OligoMM genomes.</title>
        <authorList>
            <person name="Garzetti D."/>
        </authorList>
    </citation>
    <scope>NUCLEOTIDE SEQUENCE [LARGE SCALE GENOMIC DNA]</scope>
    <source>
        <strain evidence="3">YL45</strain>
    </source>
</reference>
<evidence type="ECO:0000313" key="2">
    <source>
        <dbReference type="EMBL" id="OXE50842.1"/>
    </source>
</evidence>
<keyword evidence="1" id="KW-0812">Transmembrane</keyword>